<dbReference type="Pfam" id="PF00581">
    <property type="entry name" value="Rhodanese"/>
    <property type="match status" value="2"/>
</dbReference>
<dbReference type="SUPFAM" id="SSF52821">
    <property type="entry name" value="Rhodanese/Cell cycle control phosphatase"/>
    <property type="match status" value="2"/>
</dbReference>
<organism evidence="3 4">
    <name type="scientific">Sinomonas halotolerans</name>
    <dbReference type="NCBI Taxonomy" id="1644133"/>
    <lineage>
        <taxon>Bacteria</taxon>
        <taxon>Bacillati</taxon>
        <taxon>Actinomycetota</taxon>
        <taxon>Actinomycetes</taxon>
        <taxon>Micrococcales</taxon>
        <taxon>Micrococcaceae</taxon>
        <taxon>Sinomonas</taxon>
    </lineage>
</organism>
<gene>
    <name evidence="3" type="ORF">ABCQ75_10805</name>
</gene>
<dbReference type="CDD" id="cd00158">
    <property type="entry name" value="RHOD"/>
    <property type="match status" value="2"/>
</dbReference>
<reference evidence="3 4" key="1">
    <citation type="submission" date="2024-05" db="EMBL/GenBank/DDBJ databases">
        <title>Sinomonas sp. nov., isolated from a waste landfill.</title>
        <authorList>
            <person name="Zhao Y."/>
        </authorList>
    </citation>
    <scope>NUCLEOTIDE SEQUENCE [LARGE SCALE GENOMIC DNA]</scope>
    <source>
        <strain evidence="3 4">CCTCC AB2014300</strain>
    </source>
</reference>
<dbReference type="InterPro" id="IPR001279">
    <property type="entry name" value="Metallo-B-lactamas"/>
</dbReference>
<evidence type="ECO:0000313" key="4">
    <source>
        <dbReference type="Proteomes" id="UP001422074"/>
    </source>
</evidence>
<dbReference type="Proteomes" id="UP001422074">
    <property type="component" value="Unassembled WGS sequence"/>
</dbReference>
<dbReference type="Pfam" id="PF00753">
    <property type="entry name" value="Lactamase_B"/>
    <property type="match status" value="1"/>
</dbReference>
<dbReference type="EMBL" id="JBDFRB010000008">
    <property type="protein sequence ID" value="MEN2745024.1"/>
    <property type="molecule type" value="Genomic_DNA"/>
</dbReference>
<dbReference type="SMART" id="SM00849">
    <property type="entry name" value="Lactamase_B"/>
    <property type="match status" value="1"/>
</dbReference>
<feature type="domain" description="Rhodanese" evidence="2">
    <location>
        <begin position="264"/>
        <end position="355"/>
    </location>
</feature>
<accession>A0ABU9X2H2</accession>
<dbReference type="PANTHER" id="PTHR43084:SF1">
    <property type="entry name" value="PERSULFIDE DIOXYGENASE ETHE1, MITOCHONDRIAL"/>
    <property type="match status" value="1"/>
</dbReference>
<dbReference type="InterPro" id="IPR051682">
    <property type="entry name" value="Mito_Persulfide_Diox"/>
</dbReference>
<evidence type="ECO:0000256" key="1">
    <source>
        <dbReference type="ARBA" id="ARBA00022723"/>
    </source>
</evidence>
<sequence length="464" mass="47944">MDAITPIPVVDEGLGNSSYLLDLGDGTALALDPERDLRTLRAEAAARGLRIAYAVETHLHADFISGVAELAAVEGAEVVAPQVGERAFRYTALEDGGRLDLGRLSLRALHTPGHSPEHLSYLVYAGEDLAGIFTGGSLMVGTAGRTDLVAPEQTIPLARDQYHSLQRLMELPDETPVWPTHGAGSFCSSGGGAERTTTIGRERRGNPLLQLDGEEAFVEALLAQMGTFPDYFRRLPEVNRRGPAVLAEPPALAPLTAEQVRALVADGAQVVDARPVAEFAAGHVPGAISIPFRKVFAVWLGWLADPDVPLVIVRGGDQDPEAIAAAAALVGVDRPAGELSGGMDAWTAAGGEAAHAGLADTAGLADASAEGVQEARIVDVRQASEYADGHVPGALNLELGALAGMDAGQLPGGPVVVMCAHGERAAGGASLLQRAGLADVTVFKGAPEDWAAATGQPLVTGPAR</sequence>
<comment type="caution">
    <text evidence="3">The sequence shown here is derived from an EMBL/GenBank/DDBJ whole genome shotgun (WGS) entry which is preliminary data.</text>
</comment>
<dbReference type="InterPro" id="IPR001307">
    <property type="entry name" value="Thiosulphate_STrfase_CS"/>
</dbReference>
<dbReference type="SMART" id="SM00450">
    <property type="entry name" value="RHOD"/>
    <property type="match status" value="2"/>
</dbReference>
<dbReference type="SUPFAM" id="SSF56281">
    <property type="entry name" value="Metallo-hydrolase/oxidoreductase"/>
    <property type="match status" value="1"/>
</dbReference>
<evidence type="ECO:0000259" key="2">
    <source>
        <dbReference type="PROSITE" id="PS50206"/>
    </source>
</evidence>
<dbReference type="InterPro" id="IPR036873">
    <property type="entry name" value="Rhodanese-like_dom_sf"/>
</dbReference>
<dbReference type="Gene3D" id="3.60.15.10">
    <property type="entry name" value="Ribonuclease Z/Hydroxyacylglutathione hydrolase-like"/>
    <property type="match status" value="1"/>
</dbReference>
<protein>
    <submittedName>
        <fullName evidence="3">Rhodanese-like domain-containing protein</fullName>
    </submittedName>
</protein>
<proteinExistence type="predicted"/>
<keyword evidence="1" id="KW-0479">Metal-binding</keyword>
<dbReference type="CDD" id="cd07724">
    <property type="entry name" value="POD-like_MBL-fold"/>
    <property type="match status" value="1"/>
</dbReference>
<dbReference type="InterPro" id="IPR036866">
    <property type="entry name" value="RibonucZ/Hydroxyglut_hydro"/>
</dbReference>
<feature type="domain" description="Rhodanese" evidence="2">
    <location>
        <begin position="371"/>
        <end position="459"/>
    </location>
</feature>
<keyword evidence="4" id="KW-1185">Reference proteome</keyword>
<dbReference type="InterPro" id="IPR044528">
    <property type="entry name" value="POD-like_MBL-fold"/>
</dbReference>
<dbReference type="PANTHER" id="PTHR43084">
    <property type="entry name" value="PERSULFIDE DIOXYGENASE ETHE1"/>
    <property type="match status" value="1"/>
</dbReference>
<dbReference type="RefSeq" id="WP_345885378.1">
    <property type="nucleotide sequence ID" value="NZ_JBDFRB010000008.1"/>
</dbReference>
<dbReference type="InterPro" id="IPR001763">
    <property type="entry name" value="Rhodanese-like_dom"/>
</dbReference>
<dbReference type="PROSITE" id="PS50206">
    <property type="entry name" value="RHODANESE_3"/>
    <property type="match status" value="2"/>
</dbReference>
<name>A0ABU9X2H2_9MICC</name>
<dbReference type="Gene3D" id="3.40.250.10">
    <property type="entry name" value="Rhodanese-like domain"/>
    <property type="match status" value="2"/>
</dbReference>
<evidence type="ECO:0000313" key="3">
    <source>
        <dbReference type="EMBL" id="MEN2745024.1"/>
    </source>
</evidence>
<dbReference type="PROSITE" id="PS00380">
    <property type="entry name" value="RHODANESE_1"/>
    <property type="match status" value="2"/>
</dbReference>